<accession>A0ABN9CQS8</accession>
<proteinExistence type="predicted"/>
<keyword evidence="2" id="KW-1185">Reference proteome</keyword>
<reference evidence="1" key="1">
    <citation type="submission" date="2023-05" db="EMBL/GenBank/DDBJ databases">
        <authorList>
            <person name="Stuckert A."/>
        </authorList>
    </citation>
    <scope>NUCLEOTIDE SEQUENCE</scope>
</reference>
<comment type="caution">
    <text evidence="1">The sequence shown here is derived from an EMBL/GenBank/DDBJ whole genome shotgun (WGS) entry which is preliminary data.</text>
</comment>
<protein>
    <submittedName>
        <fullName evidence="1">Uncharacterized protein</fullName>
    </submittedName>
</protein>
<gene>
    <name evidence="1" type="ORF">SPARVUS_LOCUS5523037</name>
</gene>
<evidence type="ECO:0000313" key="1">
    <source>
        <dbReference type="EMBL" id="CAI9561891.1"/>
    </source>
</evidence>
<name>A0ABN9CQS8_9NEOB</name>
<evidence type="ECO:0000313" key="2">
    <source>
        <dbReference type="Proteomes" id="UP001162483"/>
    </source>
</evidence>
<dbReference type="EMBL" id="CATNWA010011501">
    <property type="protein sequence ID" value="CAI9561891.1"/>
    <property type="molecule type" value="Genomic_DNA"/>
</dbReference>
<organism evidence="1 2">
    <name type="scientific">Staurois parvus</name>
    <dbReference type="NCBI Taxonomy" id="386267"/>
    <lineage>
        <taxon>Eukaryota</taxon>
        <taxon>Metazoa</taxon>
        <taxon>Chordata</taxon>
        <taxon>Craniata</taxon>
        <taxon>Vertebrata</taxon>
        <taxon>Euteleostomi</taxon>
        <taxon>Amphibia</taxon>
        <taxon>Batrachia</taxon>
        <taxon>Anura</taxon>
        <taxon>Neobatrachia</taxon>
        <taxon>Ranoidea</taxon>
        <taxon>Ranidae</taxon>
        <taxon>Staurois</taxon>
    </lineage>
</organism>
<sequence>MSVILDKWCMLHALSVSTTSPHGSLWTSLLLCPLIFSMHSTSQ</sequence>
<dbReference type="Proteomes" id="UP001162483">
    <property type="component" value="Unassembled WGS sequence"/>
</dbReference>